<gene>
    <name evidence="2" type="ORF">CLV56_1449</name>
</gene>
<dbReference type="EMBL" id="PGEZ01000001">
    <property type="protein sequence ID" value="PJJ57225.1"/>
    <property type="molecule type" value="Genomic_DNA"/>
</dbReference>
<evidence type="ECO:0000256" key="1">
    <source>
        <dbReference type="SAM" id="Phobius"/>
    </source>
</evidence>
<organism evidence="2 3">
    <name type="scientific">Mumia flava</name>
    <dbReference type="NCBI Taxonomy" id="1348852"/>
    <lineage>
        <taxon>Bacteria</taxon>
        <taxon>Bacillati</taxon>
        <taxon>Actinomycetota</taxon>
        <taxon>Actinomycetes</taxon>
        <taxon>Propionibacteriales</taxon>
        <taxon>Nocardioidaceae</taxon>
        <taxon>Mumia</taxon>
    </lineage>
</organism>
<sequence length="188" mass="20566">MARTTRSAWFVPFRMPEAEQIEAWFEERAAEGWAPGELRATSAIRFALHRDESAARYRYVVDQRPFPDAEGDIAIEAAGWEEIGQLGGRDVWRRPYEGERPGSFSTESLVERRWHLSRAFAMASGLAFVVAIAVFAVGTTAAGEDQSVVVMTAAIAVLVGVVCAAVAAGITRRTARQVALDDSRPRPG</sequence>
<accession>A0A0B2BNS5</accession>
<keyword evidence="3" id="KW-1185">Reference proteome</keyword>
<keyword evidence="1" id="KW-0472">Membrane</keyword>
<reference evidence="2 3" key="1">
    <citation type="submission" date="2017-11" db="EMBL/GenBank/DDBJ databases">
        <title>Genomic Encyclopedia of Archaeal and Bacterial Type Strains, Phase II (KMG-II): From Individual Species to Whole Genera.</title>
        <authorList>
            <person name="Goeker M."/>
        </authorList>
    </citation>
    <scope>NUCLEOTIDE SEQUENCE [LARGE SCALE GENOMIC DNA]</scope>
    <source>
        <strain evidence="2 3">DSM 27763</strain>
    </source>
</reference>
<keyword evidence="1" id="KW-1133">Transmembrane helix</keyword>
<keyword evidence="1" id="KW-0812">Transmembrane</keyword>
<comment type="caution">
    <text evidence="2">The sequence shown here is derived from an EMBL/GenBank/DDBJ whole genome shotgun (WGS) entry which is preliminary data.</text>
</comment>
<dbReference type="AlphaFoldDB" id="A0A0B2BNS5"/>
<dbReference type="Proteomes" id="UP000230842">
    <property type="component" value="Unassembled WGS sequence"/>
</dbReference>
<proteinExistence type="predicted"/>
<protein>
    <submittedName>
        <fullName evidence="2">Uncharacterized protein DUF2812</fullName>
    </submittedName>
</protein>
<name>A0A0B2BNS5_9ACTN</name>
<feature type="transmembrane region" description="Helical" evidence="1">
    <location>
        <begin position="148"/>
        <end position="170"/>
    </location>
</feature>
<evidence type="ECO:0000313" key="2">
    <source>
        <dbReference type="EMBL" id="PJJ57225.1"/>
    </source>
</evidence>
<feature type="transmembrane region" description="Helical" evidence="1">
    <location>
        <begin position="119"/>
        <end position="142"/>
    </location>
</feature>
<evidence type="ECO:0000313" key="3">
    <source>
        <dbReference type="Proteomes" id="UP000230842"/>
    </source>
</evidence>